<evidence type="ECO:0000313" key="3">
    <source>
        <dbReference type="EMBL" id="MDP9792584.1"/>
    </source>
</evidence>
<keyword evidence="2" id="KW-0812">Transmembrane</keyword>
<sequence>MPSHADNQHDLATPPEATTPWRRRARRLAAHALHPVVQVAALVSLHSAALLVVEKTPLLALLSLH</sequence>
<keyword evidence="2" id="KW-1133">Transmembrane helix</keyword>
<dbReference type="Proteomes" id="UP001240984">
    <property type="component" value="Unassembled WGS sequence"/>
</dbReference>
<accession>A0ABT9MMD1</accession>
<comment type="caution">
    <text evidence="3">The sequence shown here is derived from an EMBL/GenBank/DDBJ whole genome shotgun (WGS) entry which is preliminary data.</text>
</comment>
<name>A0ABT9MMD1_9ACTN</name>
<dbReference type="EMBL" id="JAUSRA010000001">
    <property type="protein sequence ID" value="MDP9792584.1"/>
    <property type="molecule type" value="Genomic_DNA"/>
</dbReference>
<keyword evidence="2" id="KW-0472">Membrane</keyword>
<feature type="transmembrane region" description="Helical" evidence="2">
    <location>
        <begin position="32"/>
        <end position="53"/>
    </location>
</feature>
<evidence type="ECO:0000313" key="4">
    <source>
        <dbReference type="Proteomes" id="UP001240984"/>
    </source>
</evidence>
<proteinExistence type="predicted"/>
<organism evidence="3 4">
    <name type="scientific">Catenuloplanes nepalensis</name>
    <dbReference type="NCBI Taxonomy" id="587533"/>
    <lineage>
        <taxon>Bacteria</taxon>
        <taxon>Bacillati</taxon>
        <taxon>Actinomycetota</taxon>
        <taxon>Actinomycetes</taxon>
        <taxon>Micromonosporales</taxon>
        <taxon>Micromonosporaceae</taxon>
        <taxon>Catenuloplanes</taxon>
    </lineage>
</organism>
<dbReference type="RefSeq" id="WP_306827460.1">
    <property type="nucleotide sequence ID" value="NZ_JAUSRA010000001.1"/>
</dbReference>
<evidence type="ECO:0000256" key="1">
    <source>
        <dbReference type="SAM" id="MobiDB-lite"/>
    </source>
</evidence>
<feature type="region of interest" description="Disordered" evidence="1">
    <location>
        <begin position="1"/>
        <end position="21"/>
    </location>
</feature>
<gene>
    <name evidence="3" type="ORF">J2S43_001096</name>
</gene>
<reference evidence="3 4" key="1">
    <citation type="submission" date="2023-07" db="EMBL/GenBank/DDBJ databases">
        <title>Sequencing the genomes of 1000 actinobacteria strains.</title>
        <authorList>
            <person name="Klenk H.-P."/>
        </authorList>
    </citation>
    <scope>NUCLEOTIDE SEQUENCE [LARGE SCALE GENOMIC DNA]</scope>
    <source>
        <strain evidence="3 4">DSM 44710</strain>
    </source>
</reference>
<protein>
    <submittedName>
        <fullName evidence="3">Uncharacterized protein</fullName>
    </submittedName>
</protein>
<evidence type="ECO:0000256" key="2">
    <source>
        <dbReference type="SAM" id="Phobius"/>
    </source>
</evidence>
<keyword evidence="4" id="KW-1185">Reference proteome</keyword>